<protein>
    <recommendedName>
        <fullName evidence="1">Microbial-type PARG catalytic domain-containing protein</fullName>
    </recommendedName>
</protein>
<dbReference type="Gene3D" id="3.40.220.10">
    <property type="entry name" value="Leucine Aminopeptidase, subunit E, domain 1"/>
    <property type="match status" value="1"/>
</dbReference>
<dbReference type="InterPro" id="IPR019261">
    <property type="entry name" value="PARG_cat_microbial"/>
</dbReference>
<dbReference type="PANTHER" id="PTHR35596:SF1">
    <property type="entry name" value="MICROBIAL-TYPE PARG CATALYTIC DOMAIN-CONTAINING PROTEIN"/>
    <property type="match status" value="1"/>
</dbReference>
<sequence length="273" mass="29888">MSIPKPPNNTQRQRLAAETLSLTEYVIKATTGASQASRAYTHLLPPIKPTSNSAAPARRPRLSVTNQDSFTAARDIQQRTGSRARVGVLNMASERNPGGGWLNGALAQEEALCLRSTLAATLDRKYYPLPVYGAVWSPAVVVFRDEVAGGCRLYRDEEKFLVGVVSLAALRRPVLAGDGRGFANSNDVLVLKNKMRQVFRVLAENGISHCVLGAMGCGAFRNPPYEVARIYKEVLQETEWDGVFEEIVFAVLDTKGESNYTVFKNVLPSQCGR</sequence>
<reference evidence="2" key="1">
    <citation type="submission" date="2020-06" db="EMBL/GenBank/DDBJ databases">
        <title>Draft genome sequences of strains closely related to Aspergillus parafelis and Aspergillus hiratsukae.</title>
        <authorList>
            <person name="Dos Santos R.A.C."/>
            <person name="Rivero-Menendez O."/>
            <person name="Steenwyk J.L."/>
            <person name="Mead M.E."/>
            <person name="Goldman G.H."/>
            <person name="Alastruey-Izquierdo A."/>
            <person name="Rokas A."/>
        </authorList>
    </citation>
    <scope>NUCLEOTIDE SEQUENCE</scope>
    <source>
        <strain evidence="2">CNM-CM6106</strain>
    </source>
</reference>
<dbReference type="SUPFAM" id="SSF52949">
    <property type="entry name" value="Macro domain-like"/>
    <property type="match status" value="1"/>
</dbReference>
<dbReference type="Pfam" id="PF10021">
    <property type="entry name" value="PARG_cat_microb"/>
    <property type="match status" value="1"/>
</dbReference>
<name>A0A8H6UTC2_9EURO</name>
<dbReference type="AlphaFoldDB" id="A0A8H6UTC2"/>
<dbReference type="Proteomes" id="UP000662466">
    <property type="component" value="Unassembled WGS sequence"/>
</dbReference>
<evidence type="ECO:0000259" key="1">
    <source>
        <dbReference type="Pfam" id="PF10021"/>
    </source>
</evidence>
<dbReference type="PANTHER" id="PTHR35596">
    <property type="entry name" value="DUF2263 DOMAIN-CONTAINING PROTEIN"/>
    <property type="match status" value="1"/>
</dbReference>
<comment type="caution">
    <text evidence="2">The sequence shown here is derived from an EMBL/GenBank/DDBJ whole genome shotgun (WGS) entry which is preliminary data.</text>
</comment>
<dbReference type="InterPro" id="IPR012664">
    <property type="entry name" value="CHP02452"/>
</dbReference>
<organism evidence="2 3">
    <name type="scientific">Aspergillus hiratsukae</name>
    <dbReference type="NCBI Taxonomy" id="1194566"/>
    <lineage>
        <taxon>Eukaryota</taxon>
        <taxon>Fungi</taxon>
        <taxon>Dikarya</taxon>
        <taxon>Ascomycota</taxon>
        <taxon>Pezizomycotina</taxon>
        <taxon>Eurotiomycetes</taxon>
        <taxon>Eurotiomycetidae</taxon>
        <taxon>Eurotiales</taxon>
        <taxon>Aspergillaceae</taxon>
        <taxon>Aspergillus</taxon>
        <taxon>Aspergillus subgen. Fumigati</taxon>
    </lineage>
</organism>
<evidence type="ECO:0000313" key="3">
    <source>
        <dbReference type="Proteomes" id="UP000662466"/>
    </source>
</evidence>
<gene>
    <name evidence="2" type="ORF">CNMCM6106_002124</name>
</gene>
<dbReference type="PIRSF" id="PIRSF014899">
    <property type="entry name" value="UCP014899"/>
    <property type="match status" value="1"/>
</dbReference>
<dbReference type="InterPro" id="IPR043472">
    <property type="entry name" value="Macro_dom-like"/>
</dbReference>
<dbReference type="EMBL" id="JACBAF010002147">
    <property type="protein sequence ID" value="KAF7166228.1"/>
    <property type="molecule type" value="Genomic_DNA"/>
</dbReference>
<dbReference type="NCBIfam" id="TIGR02452">
    <property type="entry name" value="TIGR02452 family protein"/>
    <property type="match status" value="1"/>
</dbReference>
<evidence type="ECO:0000313" key="2">
    <source>
        <dbReference type="EMBL" id="KAF7166228.1"/>
    </source>
</evidence>
<proteinExistence type="predicted"/>
<accession>A0A8H6UTC2</accession>
<feature type="domain" description="Microbial-type PARG catalytic" evidence="1">
    <location>
        <begin position="31"/>
        <end position="145"/>
    </location>
</feature>